<dbReference type="InterPro" id="IPR009057">
    <property type="entry name" value="Homeodomain-like_sf"/>
</dbReference>
<feature type="region of interest" description="Disordered" evidence="5">
    <location>
        <begin position="490"/>
        <end position="521"/>
    </location>
</feature>
<dbReference type="Pfam" id="PF04433">
    <property type="entry name" value="SWIRM"/>
    <property type="match status" value="1"/>
</dbReference>
<dbReference type="InterPro" id="IPR007526">
    <property type="entry name" value="SWIRM"/>
</dbReference>
<dbReference type="PANTHER" id="PTHR10410">
    <property type="entry name" value="EUKARYOTIC TRANSLATION INITIATION FACTOR 3 -RELATED"/>
    <property type="match status" value="1"/>
</dbReference>
<dbReference type="InterPro" id="IPR000555">
    <property type="entry name" value="JAMM/MPN+_dom"/>
</dbReference>
<proteinExistence type="inferred from homology"/>
<gene>
    <name evidence="11" type="ORF">DGYR_LOCUS10726</name>
</gene>
<protein>
    <recommendedName>
        <fullName evidence="4">Myb-like, SWIRM and MPN domain-containing protein 1</fullName>
    </recommendedName>
</protein>
<keyword evidence="2" id="KW-0238">DNA-binding</keyword>
<feature type="region of interest" description="Disordered" evidence="5">
    <location>
        <begin position="232"/>
        <end position="253"/>
    </location>
</feature>
<dbReference type="SUPFAM" id="SSF102712">
    <property type="entry name" value="JAB1/MPN domain"/>
    <property type="match status" value="1"/>
</dbReference>
<sequence length="816" mass="93048">MDDETVDVEAEHSSDFRFDDGYLDIAAAADYMPSAAEMEQVLALDKEIDDDTKDFIRNMYKDENYDEDVFGDKLFESEPFPESNITSVNKINENQSKRWSAEEKNVFFKALAKYGRRWTEISKLLENRTPTQVKSFAHSYFKSQLKSKKDVKKSPSKNTSDKSNKEVNYTIAHADDVDVDVEHDSEEDNSKQIENRSRLETKRNESKHLKSSDLLPSISELTHQSKLKIDKFHTSDPLSGDSKPEGISLSKLNKVPTKAQNTLPSILSFAQASPALTSPFKNKKTVKFAPEDDDSETETDEELEKNEAGYEERIRTGSIPVAEYEEIVTSSSYADNITVANYRAVEDHTYSSANFVQHEVGIKEEETVPLENTEDDEQNTNELIFKTCEGRKITITKPDHEIELARDHISEEEKRSHPEFFGNRPKKTPQRYLHLRNHILDCWAKIKPKHLTKSAVRHSLQLGDVNAIGRIHCYLEAIGAINFNSVYAPPSPSRKPSALKAKRQPNKSRNTDLSRRSKRQARVRNDEGNWVSFNEIQGRTIRHNNEELPLKRSRRAPRVKISHDPFQLIMCHNFDHHVQEPFTLRICADALVLIDMHSHVCKTEVIGLLGGTYSEEEGSLTVRIAEACRSVSTGTQCEMDPISQMEASEKIISQDCSVVGWYHSHPTFAPNPSLVDIETQQKYQEWFAQDTGCPFLGVIANPYRPKSYNYSAEFRCVTVHRTALHPSGLPFKFQYTVLPPERTIMGVVTQCSRMLQKICSKADCYDLQSQFSNGLTYLEKVLCSVRQHMDKVINTEEVEGLMENLRTVLSSSNNKK</sequence>
<dbReference type="PROSITE" id="PS50934">
    <property type="entry name" value="SWIRM"/>
    <property type="match status" value="1"/>
</dbReference>
<dbReference type="InterPro" id="IPR036388">
    <property type="entry name" value="WH-like_DNA-bd_sf"/>
</dbReference>
<evidence type="ECO:0000313" key="11">
    <source>
        <dbReference type="EMBL" id="CAD5122996.1"/>
    </source>
</evidence>
<evidence type="ECO:0000259" key="10">
    <source>
        <dbReference type="PROSITE" id="PS51294"/>
    </source>
</evidence>
<feature type="region of interest" description="Disordered" evidence="5">
    <location>
        <begin position="283"/>
        <end position="308"/>
    </location>
</feature>
<evidence type="ECO:0000259" key="6">
    <source>
        <dbReference type="PROSITE" id="PS50090"/>
    </source>
</evidence>
<dbReference type="InterPro" id="IPR017884">
    <property type="entry name" value="SANT_dom"/>
</dbReference>
<dbReference type="Pfam" id="PF00249">
    <property type="entry name" value="Myb_DNA-binding"/>
    <property type="match status" value="1"/>
</dbReference>
<dbReference type="InterPro" id="IPR037518">
    <property type="entry name" value="MPN"/>
</dbReference>
<dbReference type="OrthoDB" id="7464992at2759"/>
<dbReference type="PROSITE" id="PS50090">
    <property type="entry name" value="MYB_LIKE"/>
    <property type="match status" value="1"/>
</dbReference>
<organism evidence="11 12">
    <name type="scientific">Dimorphilus gyrociliatus</name>
    <dbReference type="NCBI Taxonomy" id="2664684"/>
    <lineage>
        <taxon>Eukaryota</taxon>
        <taxon>Metazoa</taxon>
        <taxon>Spiralia</taxon>
        <taxon>Lophotrochozoa</taxon>
        <taxon>Annelida</taxon>
        <taxon>Polychaeta</taxon>
        <taxon>Polychaeta incertae sedis</taxon>
        <taxon>Dinophilidae</taxon>
        <taxon>Dimorphilus</taxon>
    </lineage>
</organism>
<dbReference type="PROSITE" id="PS51294">
    <property type="entry name" value="HTH_MYB"/>
    <property type="match status" value="1"/>
</dbReference>
<reference evidence="11 12" key="1">
    <citation type="submission" date="2020-08" db="EMBL/GenBank/DDBJ databases">
        <authorList>
            <person name="Hejnol A."/>
        </authorList>
    </citation>
    <scope>NUCLEOTIDE SEQUENCE [LARGE SCALE GENOMIC DNA]</scope>
</reference>
<dbReference type="SMART" id="SM00717">
    <property type="entry name" value="SANT"/>
    <property type="match status" value="1"/>
</dbReference>
<feature type="domain" description="HTH myb-type" evidence="10">
    <location>
        <begin position="98"/>
        <end position="145"/>
    </location>
</feature>
<evidence type="ECO:0000313" key="12">
    <source>
        <dbReference type="Proteomes" id="UP000549394"/>
    </source>
</evidence>
<evidence type="ECO:0000259" key="8">
    <source>
        <dbReference type="PROSITE" id="PS50934"/>
    </source>
</evidence>
<dbReference type="PROSITE" id="PS51293">
    <property type="entry name" value="SANT"/>
    <property type="match status" value="1"/>
</dbReference>
<feature type="domain" description="SWIRM" evidence="8">
    <location>
        <begin position="395"/>
        <end position="492"/>
    </location>
</feature>
<keyword evidence="12" id="KW-1185">Reference proteome</keyword>
<dbReference type="Gene3D" id="3.40.140.10">
    <property type="entry name" value="Cytidine Deaminase, domain 2"/>
    <property type="match status" value="1"/>
</dbReference>
<evidence type="ECO:0000259" key="9">
    <source>
        <dbReference type="PROSITE" id="PS51293"/>
    </source>
</evidence>
<feature type="region of interest" description="Disordered" evidence="5">
    <location>
        <begin position="147"/>
        <end position="217"/>
    </location>
</feature>
<dbReference type="InterPro" id="IPR050242">
    <property type="entry name" value="JAMM_MPN+_peptidase_M67A"/>
</dbReference>
<keyword evidence="3" id="KW-0539">Nucleus</keyword>
<dbReference type="SUPFAM" id="SSF46689">
    <property type="entry name" value="Homeodomain-like"/>
    <property type="match status" value="2"/>
</dbReference>
<accession>A0A7I8W519</accession>
<dbReference type="Proteomes" id="UP000549394">
    <property type="component" value="Unassembled WGS sequence"/>
</dbReference>
<dbReference type="EMBL" id="CAJFCJ010000019">
    <property type="protein sequence ID" value="CAD5122996.1"/>
    <property type="molecule type" value="Genomic_DNA"/>
</dbReference>
<evidence type="ECO:0000256" key="2">
    <source>
        <dbReference type="ARBA" id="ARBA00023125"/>
    </source>
</evidence>
<dbReference type="CDD" id="cd00167">
    <property type="entry name" value="SANT"/>
    <property type="match status" value="1"/>
</dbReference>
<dbReference type="Pfam" id="PF01398">
    <property type="entry name" value="JAB"/>
    <property type="match status" value="1"/>
</dbReference>
<dbReference type="GO" id="GO:0008237">
    <property type="term" value="F:metallopeptidase activity"/>
    <property type="evidence" value="ECO:0007669"/>
    <property type="project" value="InterPro"/>
</dbReference>
<feature type="domain" description="MPN" evidence="7">
    <location>
        <begin position="584"/>
        <end position="714"/>
    </location>
</feature>
<evidence type="ECO:0000256" key="3">
    <source>
        <dbReference type="ARBA" id="ARBA00023242"/>
    </source>
</evidence>
<dbReference type="Gene3D" id="1.10.10.60">
    <property type="entry name" value="Homeodomain-like"/>
    <property type="match status" value="1"/>
</dbReference>
<evidence type="ECO:0000256" key="1">
    <source>
        <dbReference type="ARBA" id="ARBA00007194"/>
    </source>
</evidence>
<feature type="domain" description="SANT" evidence="9">
    <location>
        <begin position="94"/>
        <end position="145"/>
    </location>
</feature>
<evidence type="ECO:0000256" key="5">
    <source>
        <dbReference type="SAM" id="MobiDB-lite"/>
    </source>
</evidence>
<dbReference type="SMART" id="SM00232">
    <property type="entry name" value="JAB_MPN"/>
    <property type="match status" value="1"/>
</dbReference>
<dbReference type="GO" id="GO:0003677">
    <property type="term" value="F:DNA binding"/>
    <property type="evidence" value="ECO:0007669"/>
    <property type="project" value="UniProtKB-KW"/>
</dbReference>
<name>A0A7I8W519_9ANNE</name>
<dbReference type="Gene3D" id="1.10.10.10">
    <property type="entry name" value="Winged helix-like DNA-binding domain superfamily/Winged helix DNA-binding domain"/>
    <property type="match status" value="1"/>
</dbReference>
<feature type="compositionally biased region" description="Basic and acidic residues" evidence="5">
    <location>
        <begin position="173"/>
        <end position="211"/>
    </location>
</feature>
<evidence type="ECO:0000259" key="7">
    <source>
        <dbReference type="PROSITE" id="PS50249"/>
    </source>
</evidence>
<comment type="caution">
    <text evidence="11">The sequence shown here is derived from an EMBL/GenBank/DDBJ whole genome shotgun (WGS) entry which is preliminary data.</text>
</comment>
<evidence type="ECO:0000256" key="4">
    <source>
        <dbReference type="ARBA" id="ARBA00032256"/>
    </source>
</evidence>
<feature type="domain" description="Myb-like" evidence="6">
    <location>
        <begin position="98"/>
        <end position="141"/>
    </location>
</feature>
<dbReference type="InterPro" id="IPR017930">
    <property type="entry name" value="Myb_dom"/>
</dbReference>
<feature type="compositionally biased region" description="Acidic residues" evidence="5">
    <location>
        <begin position="291"/>
        <end position="304"/>
    </location>
</feature>
<dbReference type="InterPro" id="IPR001005">
    <property type="entry name" value="SANT/Myb"/>
</dbReference>
<dbReference type="AlphaFoldDB" id="A0A7I8W519"/>
<comment type="similarity">
    <text evidence="1">Belongs to the peptidase M67A family. MYSM1 subfamily.</text>
</comment>
<dbReference type="PROSITE" id="PS50249">
    <property type="entry name" value="MPN"/>
    <property type="match status" value="1"/>
</dbReference>